<dbReference type="EMBL" id="JANGEW010000015">
    <property type="protein sequence ID" value="MCQ5343070.1"/>
    <property type="molecule type" value="Genomic_DNA"/>
</dbReference>
<dbReference type="Proteomes" id="UP001206692">
    <property type="component" value="Unassembled WGS sequence"/>
</dbReference>
<dbReference type="RefSeq" id="WP_062412434.1">
    <property type="nucleotide sequence ID" value="NZ_JAJCIO010000006.1"/>
</dbReference>
<proteinExistence type="predicted"/>
<protein>
    <submittedName>
        <fullName evidence="2">Uncharacterized protein</fullName>
    </submittedName>
</protein>
<feature type="transmembrane region" description="Helical" evidence="1">
    <location>
        <begin position="165"/>
        <end position="188"/>
    </location>
</feature>
<feature type="transmembrane region" description="Helical" evidence="1">
    <location>
        <begin position="106"/>
        <end position="128"/>
    </location>
</feature>
<gene>
    <name evidence="2" type="ORF">NE675_08560</name>
</gene>
<comment type="caution">
    <text evidence="2">The sequence shown here is derived from an EMBL/GenBank/DDBJ whole genome shotgun (WGS) entry which is preliminary data.</text>
</comment>
<evidence type="ECO:0000256" key="1">
    <source>
        <dbReference type="SAM" id="Phobius"/>
    </source>
</evidence>
<keyword evidence="1" id="KW-1133">Transmembrane helix</keyword>
<accession>A0ABT1SUW6</accession>
<evidence type="ECO:0000313" key="2">
    <source>
        <dbReference type="EMBL" id="MCQ5343070.1"/>
    </source>
</evidence>
<feature type="transmembrane region" description="Helical" evidence="1">
    <location>
        <begin position="140"/>
        <end position="159"/>
    </location>
</feature>
<reference evidence="2 3" key="1">
    <citation type="submission" date="2022-06" db="EMBL/GenBank/DDBJ databases">
        <title>Isolation of gut microbiota from human fecal samples.</title>
        <authorList>
            <person name="Pamer E.G."/>
            <person name="Barat B."/>
            <person name="Waligurski E."/>
            <person name="Medina S."/>
            <person name="Paddock L."/>
            <person name="Mostad J."/>
        </authorList>
    </citation>
    <scope>NUCLEOTIDE SEQUENCE [LARGE SCALE GENOMIC DNA]</scope>
    <source>
        <strain evidence="2 3">DFI.1.1</strain>
    </source>
</reference>
<name>A0ABT1SUW6_9FIRM</name>
<organism evidence="2 3">
    <name type="scientific">Megasphaera massiliensis</name>
    <dbReference type="NCBI Taxonomy" id="1232428"/>
    <lineage>
        <taxon>Bacteria</taxon>
        <taxon>Bacillati</taxon>
        <taxon>Bacillota</taxon>
        <taxon>Negativicutes</taxon>
        <taxon>Veillonellales</taxon>
        <taxon>Veillonellaceae</taxon>
        <taxon>Megasphaera</taxon>
    </lineage>
</organism>
<keyword evidence="3" id="KW-1185">Reference proteome</keyword>
<keyword evidence="1" id="KW-0812">Transmembrane</keyword>
<keyword evidence="1" id="KW-0472">Membrane</keyword>
<evidence type="ECO:0000313" key="3">
    <source>
        <dbReference type="Proteomes" id="UP001206692"/>
    </source>
</evidence>
<sequence length="245" mass="25732">MGNGLLKMAGLGVKKASEVGLDKAKSGVKHCLETKKLLEENQCRWQAASEKYQREVSRLSLIIEKTQSLIGLCKRYGLTDGEIPYPIVHSLEKEFPDCKLQQDGSFLFKGAAAGAFAAASTLGGTAVLGTASTGTAIASLHGAAAAGAALASLGGGSLAAGGLGIAGGVAALGTTFAVPAIATGGYLWDKSVRKQHQKVLAYEKAVEEECRILQQIYRRYDALNTKLITWLAGEQYSRRIKGSAE</sequence>